<dbReference type="GO" id="GO:0005524">
    <property type="term" value="F:ATP binding"/>
    <property type="evidence" value="ECO:0007669"/>
    <property type="project" value="UniProtKB-UniRule"/>
</dbReference>
<organism evidence="13 15">
    <name type="scientific">Orrella dioscoreae</name>
    <dbReference type="NCBI Taxonomy" id="1851544"/>
    <lineage>
        <taxon>Bacteria</taxon>
        <taxon>Pseudomonadati</taxon>
        <taxon>Pseudomonadota</taxon>
        <taxon>Betaproteobacteria</taxon>
        <taxon>Burkholderiales</taxon>
        <taxon>Alcaligenaceae</taxon>
        <taxon>Orrella</taxon>
    </lineage>
</organism>
<proteinExistence type="inferred from homology"/>
<dbReference type="Pfam" id="PF00317">
    <property type="entry name" value="Ribonuc_red_lgN"/>
    <property type="match status" value="1"/>
</dbReference>
<dbReference type="UniPathway" id="UPA00326"/>
<dbReference type="InterPro" id="IPR013346">
    <property type="entry name" value="NrdE_NrdA_C"/>
</dbReference>
<evidence type="ECO:0000256" key="3">
    <source>
        <dbReference type="ARBA" id="ARBA00022741"/>
    </source>
</evidence>
<dbReference type="KEGG" id="odi:ODI_R0697"/>
<dbReference type="InterPro" id="IPR008926">
    <property type="entry name" value="RNR_R1-su_N"/>
</dbReference>
<reference evidence="13 15" key="1">
    <citation type="submission" date="2016-06" db="EMBL/GenBank/DDBJ databases">
        <authorList>
            <person name="Kjaerup R.B."/>
            <person name="Dalgaard T.S."/>
            <person name="Juul-Madsen H.R."/>
        </authorList>
    </citation>
    <scope>NUCLEOTIDE SEQUENCE [LARGE SCALE GENOMIC DNA]</scope>
    <source>
        <strain evidence="13">Orrdi1</strain>
    </source>
</reference>
<dbReference type="InterPro" id="IPR005144">
    <property type="entry name" value="ATP-cone_dom"/>
</dbReference>
<keyword evidence="2" id="KW-0021">Allosteric enzyme</keyword>
<name>A0A1C3JXN7_9BURK</name>
<evidence type="ECO:0000313" key="15">
    <source>
        <dbReference type="Proteomes" id="UP000078558"/>
    </source>
</evidence>
<evidence type="ECO:0000259" key="12">
    <source>
        <dbReference type="PROSITE" id="PS51161"/>
    </source>
</evidence>
<dbReference type="InterPro" id="IPR000788">
    <property type="entry name" value="RNR_lg_C"/>
</dbReference>
<dbReference type="CDD" id="cd01679">
    <property type="entry name" value="RNR_I"/>
    <property type="match status" value="1"/>
</dbReference>
<dbReference type="GO" id="GO:0004748">
    <property type="term" value="F:ribonucleoside-diphosphate reductase activity, thioredoxin disulfide as acceptor"/>
    <property type="evidence" value="ECO:0007669"/>
    <property type="project" value="UniProtKB-EC"/>
</dbReference>
<feature type="region of interest" description="Disordered" evidence="11">
    <location>
        <begin position="133"/>
        <end position="152"/>
    </location>
</feature>
<evidence type="ECO:0000256" key="4">
    <source>
        <dbReference type="ARBA" id="ARBA00022840"/>
    </source>
</evidence>
<dbReference type="OrthoDB" id="9762933at2"/>
<dbReference type="PRINTS" id="PR01183">
    <property type="entry name" value="RIBORDTASEM1"/>
</dbReference>
<dbReference type="PROSITE" id="PS51161">
    <property type="entry name" value="ATP_CONE"/>
    <property type="match status" value="2"/>
</dbReference>
<dbReference type="FunFam" id="3.20.70.20:FF:000009">
    <property type="entry name" value="Ribonucleoside-diphosphate reductase"/>
    <property type="match status" value="1"/>
</dbReference>
<evidence type="ECO:0000313" key="14">
    <source>
        <dbReference type="EMBL" id="SOE47193.1"/>
    </source>
</evidence>
<dbReference type="RefSeq" id="WP_067749568.1">
    <property type="nucleotide sequence ID" value="NZ_LT907988.1"/>
</dbReference>
<sequence length="969" mass="107532">MQTSTAADTRPSAVPQQPATTEAPATGQWSGYHVIRRNGAVVGFEPGKIAIAITKAFLAVNGGQGAASARVRELVDNLTQQVVNALLRNRPNGGTFHIEDIQDQVELSLMRSGEHDAARAYVLYREKRAQERAHAPAVASDPHPTLNVTENGARRPLDQGALRATIEAAGVGLTEFIDTEAILRETIKNLYDGIPVDEVYKSAILSARSLVEKDPAYSQVTARLLLHTIRKEVLGKEVSQAEMHTAYADYFPTFIARGIENGLVSPELAKYDLPRISAALKADRDLQFSYLGLQTLYDRYFLHVRNVRIELPQVFFMRVAMGLALRETDREARAIEFYEILSSFDFMSSTPTLFNSGTLHSQLSSCYLTTVSDDLEGIYDAIKENALLAKYAGGLGNDWTPVRALRSHIKGTNGESQGVVPFLKVVNDTAVAVNQGGKRKGAVCTYLETWHLDIEEFLELRKNTGDERRRTHDMNTANWIPDLFMKRVMEAGDWTLFSPSDCPDLHDKVGKDFEVAYLEYERRTTTGELTLFKKMPALTLWRKMLSMLFETGHPWITFKDPCNIRSPQQHVGVVHSSNLCTEITLNTNDEEIAVCNLGSVNLVAHMKPSANGGFELDHDKIKRTVTIAMRMLDNVIDINYYAVKKAKDSNERHRPVGMGIMGFQDCLQMMRVPYASQAAVEFADRSMEAVCYHAYSASSDLAQERGRYPSYEGSLWSRGILPQDTLAMLQEERGGHVEVDTSSTLDWDALRARIKQNGMRNSNCVAIAPTATISNIIGVSACIEPTYQNLYVKSNLSGEFTVVNDYLVRDLKKLGLWDEVMVADLKYFDGTLSRIDRVPPELRKLYATAFEVEPQWLVECASRRQKWIDQAQSLNIYMAGASGKKLDETYKLAWLRGLKTTYYLRTLGATSAEKSTGKGGELNAVATGSTSVAASAASTAPNLPEPEILGAVCTMKPGDPGFEECEACQ</sequence>
<dbReference type="Pfam" id="PF02867">
    <property type="entry name" value="Ribonuc_red_lgC"/>
    <property type="match status" value="1"/>
</dbReference>
<keyword evidence="15" id="KW-1185">Reference proteome</keyword>
<dbReference type="SUPFAM" id="SSF48168">
    <property type="entry name" value="R1 subunit of ribonucleotide reductase, N-terminal domain"/>
    <property type="match status" value="1"/>
</dbReference>
<evidence type="ECO:0000256" key="5">
    <source>
        <dbReference type="ARBA" id="ARBA00023002"/>
    </source>
</evidence>
<dbReference type="EMBL" id="FLRC01000004">
    <property type="protein sequence ID" value="SBT23904.1"/>
    <property type="molecule type" value="Genomic_DNA"/>
</dbReference>
<dbReference type="InterPro" id="IPR013509">
    <property type="entry name" value="RNR_lsu_N"/>
</dbReference>
<evidence type="ECO:0000256" key="9">
    <source>
        <dbReference type="PROSITE-ProRule" id="PRU00492"/>
    </source>
</evidence>
<keyword evidence="6 10" id="KW-0215">Deoxyribonucleotide synthesis</keyword>
<keyword evidence="3 9" id="KW-0547">Nucleotide-binding</keyword>
<comment type="function">
    <text evidence="7 10">Provides the precursors necessary for DNA synthesis. Catalyzes the biosynthesis of deoxyribonucleotides from the corresponding ribonucleotides.</text>
</comment>
<feature type="region of interest" description="Disordered" evidence="11">
    <location>
        <begin position="1"/>
        <end position="26"/>
    </location>
</feature>
<evidence type="ECO:0000256" key="6">
    <source>
        <dbReference type="ARBA" id="ARBA00023116"/>
    </source>
</evidence>
<evidence type="ECO:0000256" key="7">
    <source>
        <dbReference type="ARBA" id="ARBA00024942"/>
    </source>
</evidence>
<feature type="domain" description="ATP-cone" evidence="12">
    <location>
        <begin position="146"/>
        <end position="235"/>
    </location>
</feature>
<dbReference type="SUPFAM" id="SSF51998">
    <property type="entry name" value="PFL-like glycyl radical enzymes"/>
    <property type="match status" value="1"/>
</dbReference>
<evidence type="ECO:0000256" key="10">
    <source>
        <dbReference type="RuleBase" id="RU003410"/>
    </source>
</evidence>
<dbReference type="Gene3D" id="3.20.70.20">
    <property type="match status" value="1"/>
</dbReference>
<dbReference type="InterPro" id="IPR039718">
    <property type="entry name" value="Rrm1"/>
</dbReference>
<dbReference type="Pfam" id="PF03477">
    <property type="entry name" value="ATP-cone"/>
    <property type="match status" value="1"/>
</dbReference>
<dbReference type="GO" id="GO:0009263">
    <property type="term" value="P:deoxyribonucleotide biosynthetic process"/>
    <property type="evidence" value="ECO:0007669"/>
    <property type="project" value="UniProtKB-KW"/>
</dbReference>
<evidence type="ECO:0000256" key="1">
    <source>
        <dbReference type="ARBA" id="ARBA00010406"/>
    </source>
</evidence>
<keyword evidence="5 10" id="KW-0560">Oxidoreductase</keyword>
<dbReference type="NCBIfam" id="NF005544">
    <property type="entry name" value="PRK07207.1"/>
    <property type="match status" value="1"/>
</dbReference>
<comment type="catalytic activity">
    <reaction evidence="8 10">
        <text>a 2'-deoxyribonucleoside 5'-diphosphate + [thioredoxin]-disulfide + H2O = a ribonucleoside 5'-diphosphate + [thioredoxin]-dithiol</text>
        <dbReference type="Rhea" id="RHEA:23252"/>
        <dbReference type="Rhea" id="RHEA-COMP:10698"/>
        <dbReference type="Rhea" id="RHEA-COMP:10700"/>
        <dbReference type="ChEBI" id="CHEBI:15377"/>
        <dbReference type="ChEBI" id="CHEBI:29950"/>
        <dbReference type="ChEBI" id="CHEBI:50058"/>
        <dbReference type="ChEBI" id="CHEBI:57930"/>
        <dbReference type="ChEBI" id="CHEBI:73316"/>
        <dbReference type="EC" id="1.17.4.1"/>
    </reaction>
</comment>
<dbReference type="PANTHER" id="PTHR11573">
    <property type="entry name" value="RIBONUCLEOSIDE-DIPHOSPHATE REDUCTASE LARGE CHAIN"/>
    <property type="match status" value="1"/>
</dbReference>
<dbReference type="Proteomes" id="UP000078558">
    <property type="component" value="Chromosome I"/>
</dbReference>
<feature type="domain" description="ATP-cone" evidence="12">
    <location>
        <begin position="32"/>
        <end position="132"/>
    </location>
</feature>
<reference evidence="14 15" key="2">
    <citation type="submission" date="2017-08" db="EMBL/GenBank/DDBJ databases">
        <authorList>
            <person name="de Groot N.N."/>
        </authorList>
    </citation>
    <scope>NUCLEOTIDE SEQUENCE [LARGE SCALE GENOMIC DNA]</scope>
    <source>
        <strain evidence="14">Orrdi1</strain>
    </source>
</reference>
<gene>
    <name evidence="13" type="ORF">ODI_02593</name>
    <name evidence="14" type="ORF">ODI_R0697</name>
</gene>
<keyword evidence="4 9" id="KW-0067">ATP-binding</keyword>
<evidence type="ECO:0000313" key="13">
    <source>
        <dbReference type="EMBL" id="SBT23904.1"/>
    </source>
</evidence>
<dbReference type="NCBIfam" id="TIGR02506">
    <property type="entry name" value="NrdE_NrdA"/>
    <property type="match status" value="1"/>
</dbReference>
<evidence type="ECO:0000256" key="8">
    <source>
        <dbReference type="ARBA" id="ARBA00047754"/>
    </source>
</evidence>
<dbReference type="EC" id="1.17.4.1" evidence="10"/>
<comment type="similarity">
    <text evidence="1 10">Belongs to the ribonucleoside diphosphate reductase large chain family.</text>
</comment>
<evidence type="ECO:0000256" key="11">
    <source>
        <dbReference type="SAM" id="MobiDB-lite"/>
    </source>
</evidence>
<dbReference type="AlphaFoldDB" id="A0A1C3JXN7"/>
<dbReference type="PANTHER" id="PTHR11573:SF6">
    <property type="entry name" value="RIBONUCLEOSIDE-DIPHOSPHATE REDUCTASE LARGE SUBUNIT"/>
    <property type="match status" value="1"/>
</dbReference>
<evidence type="ECO:0000256" key="2">
    <source>
        <dbReference type="ARBA" id="ARBA00022533"/>
    </source>
</evidence>
<accession>A0A1C3JXN7</accession>
<dbReference type="GO" id="GO:0005971">
    <property type="term" value="C:ribonucleoside-diphosphate reductase complex"/>
    <property type="evidence" value="ECO:0007669"/>
    <property type="project" value="TreeGrafter"/>
</dbReference>
<dbReference type="EMBL" id="LT907988">
    <property type="protein sequence ID" value="SOE47193.1"/>
    <property type="molecule type" value="Genomic_DNA"/>
</dbReference>
<protein>
    <recommendedName>
        <fullName evidence="10">Ribonucleoside-diphosphate reductase</fullName>
        <ecNumber evidence="10">1.17.4.1</ecNumber>
    </recommendedName>
</protein>
<dbReference type="PROSITE" id="PS00089">
    <property type="entry name" value="RIBORED_LARGE"/>
    <property type="match status" value="1"/>
</dbReference>
<dbReference type="STRING" id="1851544.ODI_02593"/>